<accession>A0ABN7ALN0</accession>
<name>A0ABN7ALN0_9HEMI</name>
<evidence type="ECO:0000313" key="2">
    <source>
        <dbReference type="EMBL" id="BES93129.1"/>
    </source>
</evidence>
<protein>
    <submittedName>
        <fullName evidence="2">Uncharacterized protein</fullName>
    </submittedName>
</protein>
<reference evidence="2 3" key="1">
    <citation type="submission" date="2023-09" db="EMBL/GenBank/DDBJ databases">
        <title>Nesidiocoris tenuis whole genome shotgun sequence.</title>
        <authorList>
            <person name="Shibata T."/>
            <person name="Shimoda M."/>
            <person name="Kobayashi T."/>
            <person name="Uehara T."/>
        </authorList>
    </citation>
    <scope>NUCLEOTIDE SEQUENCE [LARGE SCALE GENOMIC DNA]</scope>
    <source>
        <strain evidence="2 3">Japan</strain>
    </source>
</reference>
<feature type="chain" id="PRO_5045905557" evidence="1">
    <location>
        <begin position="20"/>
        <end position="170"/>
    </location>
</feature>
<proteinExistence type="predicted"/>
<evidence type="ECO:0000256" key="1">
    <source>
        <dbReference type="SAM" id="SignalP"/>
    </source>
</evidence>
<dbReference type="EMBL" id="AP028912">
    <property type="protein sequence ID" value="BES93129.1"/>
    <property type="molecule type" value="Genomic_DNA"/>
</dbReference>
<dbReference type="PROSITE" id="PS51257">
    <property type="entry name" value="PROKAR_LIPOPROTEIN"/>
    <property type="match status" value="1"/>
</dbReference>
<gene>
    <name evidence="2" type="ORF">NTJ_05938</name>
</gene>
<keyword evidence="1" id="KW-0732">Signal</keyword>
<dbReference type="Proteomes" id="UP001307889">
    <property type="component" value="Chromosome 4"/>
</dbReference>
<feature type="signal peptide" evidence="1">
    <location>
        <begin position="1"/>
        <end position="19"/>
    </location>
</feature>
<organism evidence="2 3">
    <name type="scientific">Nesidiocoris tenuis</name>
    <dbReference type="NCBI Taxonomy" id="355587"/>
    <lineage>
        <taxon>Eukaryota</taxon>
        <taxon>Metazoa</taxon>
        <taxon>Ecdysozoa</taxon>
        <taxon>Arthropoda</taxon>
        <taxon>Hexapoda</taxon>
        <taxon>Insecta</taxon>
        <taxon>Pterygota</taxon>
        <taxon>Neoptera</taxon>
        <taxon>Paraneoptera</taxon>
        <taxon>Hemiptera</taxon>
        <taxon>Heteroptera</taxon>
        <taxon>Panheteroptera</taxon>
        <taxon>Cimicomorpha</taxon>
        <taxon>Miridae</taxon>
        <taxon>Dicyphina</taxon>
        <taxon>Nesidiocoris</taxon>
    </lineage>
</organism>
<keyword evidence="3" id="KW-1185">Reference proteome</keyword>
<sequence>MKLTPRTSLFCLVIFGTSACSVQMPRRFIAQPFNRQDEETSKLEDLLELTKPALHTMLKGLAALLLHMYPEINPPLPAPQIKKEKDEEPIKIFRQIMQIPGSIYPMQDPSCYPNQPTAVSQNTQPFPNNQQQQLYTPINRNQQCFAPNQHFPNRPSLHHNPMAIDGFPVF</sequence>
<evidence type="ECO:0000313" key="3">
    <source>
        <dbReference type="Proteomes" id="UP001307889"/>
    </source>
</evidence>